<keyword evidence="2" id="KW-0808">Transferase</keyword>
<dbReference type="SUPFAM" id="SSF53335">
    <property type="entry name" value="S-adenosyl-L-methionine-dependent methyltransferases"/>
    <property type="match status" value="1"/>
</dbReference>
<comment type="caution">
    <text evidence="2">The sequence shown here is derived from an EMBL/GenBank/DDBJ whole genome shotgun (WGS) entry which is preliminary data.</text>
</comment>
<keyword evidence="3" id="KW-1185">Reference proteome</keyword>
<accession>A0A0N1JYT9</accession>
<dbReference type="InterPro" id="IPR013216">
    <property type="entry name" value="Methyltransf_11"/>
</dbReference>
<dbReference type="AlphaFoldDB" id="A0A0N1JYT9"/>
<dbReference type="EMBL" id="LGKG01000079">
    <property type="protein sequence ID" value="KPC64674.1"/>
    <property type="molecule type" value="Genomic_DNA"/>
</dbReference>
<feature type="domain" description="Methyltransferase type 11" evidence="1">
    <location>
        <begin position="75"/>
        <end position="121"/>
    </location>
</feature>
<dbReference type="Proteomes" id="UP000037982">
    <property type="component" value="Unassembled WGS sequence"/>
</dbReference>
<protein>
    <submittedName>
        <fullName evidence="2">Glycosyl transferase family 2</fullName>
    </submittedName>
</protein>
<dbReference type="Gene3D" id="3.40.50.150">
    <property type="entry name" value="Vaccinia Virus protein VP39"/>
    <property type="match status" value="1"/>
</dbReference>
<evidence type="ECO:0000259" key="1">
    <source>
        <dbReference type="Pfam" id="PF08241"/>
    </source>
</evidence>
<dbReference type="GO" id="GO:0008757">
    <property type="term" value="F:S-adenosylmethionine-dependent methyltransferase activity"/>
    <property type="evidence" value="ECO:0007669"/>
    <property type="project" value="InterPro"/>
</dbReference>
<reference evidence="3" key="1">
    <citation type="submission" date="2015-07" db="EMBL/GenBank/DDBJ databases">
        <authorList>
            <person name="Ju K.-S."/>
            <person name="Doroghazi J.R."/>
            <person name="Metcalf W.W."/>
        </authorList>
    </citation>
    <scope>NUCLEOTIDE SEQUENCE [LARGE SCALE GENOMIC DNA]</scope>
    <source>
        <strain evidence="3">NRRL ISP-5002</strain>
    </source>
</reference>
<dbReference type="InterPro" id="IPR029063">
    <property type="entry name" value="SAM-dependent_MTases_sf"/>
</dbReference>
<dbReference type="PATRIC" id="fig|66876.3.peg.2363"/>
<evidence type="ECO:0000313" key="3">
    <source>
        <dbReference type="Proteomes" id="UP000037982"/>
    </source>
</evidence>
<gene>
    <name evidence="2" type="ORF">ADL29_10835</name>
</gene>
<organism evidence="2 3">
    <name type="scientific">Streptomyces chattanoogensis</name>
    <dbReference type="NCBI Taxonomy" id="66876"/>
    <lineage>
        <taxon>Bacteria</taxon>
        <taxon>Bacillati</taxon>
        <taxon>Actinomycetota</taxon>
        <taxon>Actinomycetes</taxon>
        <taxon>Kitasatosporales</taxon>
        <taxon>Streptomycetaceae</taxon>
        <taxon>Streptomyces</taxon>
    </lineage>
</organism>
<name>A0A0N1JYT9_9ACTN</name>
<proteinExistence type="predicted"/>
<evidence type="ECO:0000313" key="2">
    <source>
        <dbReference type="EMBL" id="KPC64674.1"/>
    </source>
</evidence>
<sequence length="229" mass="25947">MIASVLRQLDFDPRTISFIEHDCARLLARLGKYRLGRGPGDASRSRQIHLGCGKRRVSGWLNCDVSDSECDIDLAAGKLPFPDGSVTVVVMQHVIEHLELRGQLIPLFRELHRVCTDDAVLWLSCPDLAKACAAYTADRGQALKDDRCRRWPEYSLDGAPVQQFINDLFQARGRHRNLFDLELLTWALGRAGFSTVERIEEGDLLAAHPEFPPRHDDEQSLYVRARKSR</sequence>
<dbReference type="Pfam" id="PF08241">
    <property type="entry name" value="Methyltransf_11"/>
    <property type="match status" value="1"/>
</dbReference>